<proteinExistence type="predicted"/>
<accession>A0AAN6F199</accession>
<dbReference type="Proteomes" id="UP001161757">
    <property type="component" value="Unassembled WGS sequence"/>
</dbReference>
<evidence type="ECO:0000313" key="4">
    <source>
        <dbReference type="Proteomes" id="UP001161757"/>
    </source>
</evidence>
<dbReference type="PROSITE" id="PS50097">
    <property type="entry name" value="BTB"/>
    <property type="match status" value="1"/>
</dbReference>
<reference evidence="3" key="1">
    <citation type="submission" date="2023-01" db="EMBL/GenBank/DDBJ databases">
        <title>Exophiala dermititidis isolated from Cystic Fibrosis Patient.</title>
        <authorList>
            <person name="Kurbessoian T."/>
            <person name="Crocker A."/>
            <person name="Murante D."/>
            <person name="Hogan D.A."/>
            <person name="Stajich J.E."/>
        </authorList>
    </citation>
    <scope>NUCLEOTIDE SEQUENCE</scope>
    <source>
        <strain evidence="3">Ex8</strain>
    </source>
</reference>
<dbReference type="AlphaFoldDB" id="A0AAN6F199"/>
<sequence>MVQKLHGGVTKVQPVFSYPGTKSVTVVIGKGERQREFLVHQKLLCDNSNFFKRMLPVEDGPEYHEVGEQPHAAADEGFVHVGEQKYWLRDEDPLPFFLIQDWLYSGRVRALSTYTAYTTQCPEDVIWLKVYKMGVRLEMDPVQVLATEKFHEMFSSASLALPTKDFITALFLDSPESVVAQLEWYISAHVAFCILHTRGTCCLADYFDNERFARAVLQRMVNYMQNGLQHPAADPRLSAQQMAFHHNPVDKVSSDDNSGAWINQLEDWGFTLHDSAPALPPRDEARRSVAAKVRFATGLQQELPGNACGICGQILNTMRATTVVGPAVKQNATEPLRNRGVCGYGSVKSTRDRFLDRLDGLDTYRAKRAQAETAHGNQAARAPQPNVAGNKKGPTYWNDSWTVEWDSFWD</sequence>
<dbReference type="InterPro" id="IPR000210">
    <property type="entry name" value="BTB/POZ_dom"/>
</dbReference>
<dbReference type="EMBL" id="JAJGCB010000003">
    <property type="protein sequence ID" value="KAJ8993775.1"/>
    <property type="molecule type" value="Genomic_DNA"/>
</dbReference>
<name>A0AAN6F199_EXODE</name>
<feature type="domain" description="BTB" evidence="2">
    <location>
        <begin position="22"/>
        <end position="112"/>
    </location>
</feature>
<protein>
    <recommendedName>
        <fullName evidence="2">BTB domain-containing protein</fullName>
    </recommendedName>
</protein>
<comment type="caution">
    <text evidence="3">The sequence shown here is derived from an EMBL/GenBank/DDBJ whole genome shotgun (WGS) entry which is preliminary data.</text>
</comment>
<evidence type="ECO:0000259" key="2">
    <source>
        <dbReference type="PROSITE" id="PS50097"/>
    </source>
</evidence>
<gene>
    <name evidence="3" type="ORF">HRR80_002281</name>
</gene>
<dbReference type="InterPro" id="IPR011333">
    <property type="entry name" value="SKP1/BTB/POZ_sf"/>
</dbReference>
<evidence type="ECO:0000313" key="3">
    <source>
        <dbReference type="EMBL" id="KAJ8993775.1"/>
    </source>
</evidence>
<evidence type="ECO:0000256" key="1">
    <source>
        <dbReference type="SAM" id="MobiDB-lite"/>
    </source>
</evidence>
<organism evidence="3 4">
    <name type="scientific">Exophiala dermatitidis</name>
    <name type="common">Black yeast-like fungus</name>
    <name type="synonym">Wangiella dermatitidis</name>
    <dbReference type="NCBI Taxonomy" id="5970"/>
    <lineage>
        <taxon>Eukaryota</taxon>
        <taxon>Fungi</taxon>
        <taxon>Dikarya</taxon>
        <taxon>Ascomycota</taxon>
        <taxon>Pezizomycotina</taxon>
        <taxon>Eurotiomycetes</taxon>
        <taxon>Chaetothyriomycetidae</taxon>
        <taxon>Chaetothyriales</taxon>
        <taxon>Herpotrichiellaceae</taxon>
        <taxon>Exophiala</taxon>
    </lineage>
</organism>
<feature type="region of interest" description="Disordered" evidence="1">
    <location>
        <begin position="369"/>
        <end position="394"/>
    </location>
</feature>
<dbReference type="Gene3D" id="3.30.710.10">
    <property type="entry name" value="Potassium Channel Kv1.1, Chain A"/>
    <property type="match status" value="1"/>
</dbReference>